<evidence type="ECO:0000313" key="2">
    <source>
        <dbReference type="Proteomes" id="UP001190700"/>
    </source>
</evidence>
<gene>
    <name evidence="1" type="ORF">CYMTET_4549</name>
</gene>
<accession>A0AAE0H114</accession>
<protein>
    <submittedName>
        <fullName evidence="1">Uncharacterized protein</fullName>
    </submittedName>
</protein>
<name>A0AAE0H114_9CHLO</name>
<dbReference type="EMBL" id="LGRX02000644">
    <property type="protein sequence ID" value="KAK3287995.1"/>
    <property type="molecule type" value="Genomic_DNA"/>
</dbReference>
<sequence>MAGRIPREKRPLHALRDVRKGVDTQHPRRRRIARATTQIGDDEVIQQHVEHALDVSRKVPAVRLEELREPLLRPRVVRLRSVGEFLYVVYAMCEVRA</sequence>
<comment type="caution">
    <text evidence="1">The sequence shown here is derived from an EMBL/GenBank/DDBJ whole genome shotgun (WGS) entry which is preliminary data.</text>
</comment>
<dbReference type="AlphaFoldDB" id="A0AAE0H114"/>
<proteinExistence type="predicted"/>
<dbReference type="Proteomes" id="UP001190700">
    <property type="component" value="Unassembled WGS sequence"/>
</dbReference>
<reference evidence="1 2" key="1">
    <citation type="journal article" date="2015" name="Genome Biol. Evol.">
        <title>Comparative Genomics of a Bacterivorous Green Alga Reveals Evolutionary Causalities and Consequences of Phago-Mixotrophic Mode of Nutrition.</title>
        <authorList>
            <person name="Burns J.A."/>
            <person name="Paasch A."/>
            <person name="Narechania A."/>
            <person name="Kim E."/>
        </authorList>
    </citation>
    <scope>NUCLEOTIDE SEQUENCE [LARGE SCALE GENOMIC DNA]</scope>
    <source>
        <strain evidence="1 2">PLY_AMNH</strain>
    </source>
</reference>
<organism evidence="1 2">
    <name type="scientific">Cymbomonas tetramitiformis</name>
    <dbReference type="NCBI Taxonomy" id="36881"/>
    <lineage>
        <taxon>Eukaryota</taxon>
        <taxon>Viridiplantae</taxon>
        <taxon>Chlorophyta</taxon>
        <taxon>Pyramimonadophyceae</taxon>
        <taxon>Pyramimonadales</taxon>
        <taxon>Pyramimonadaceae</taxon>
        <taxon>Cymbomonas</taxon>
    </lineage>
</organism>
<evidence type="ECO:0000313" key="1">
    <source>
        <dbReference type="EMBL" id="KAK3287995.1"/>
    </source>
</evidence>
<keyword evidence="2" id="KW-1185">Reference proteome</keyword>